<comment type="subcellular location">
    <subcellularLocation>
        <location evidence="1">Cell membrane</location>
        <topology evidence="1">Multi-pass membrane protein</topology>
    </subcellularLocation>
</comment>
<keyword evidence="10" id="KW-1185">Reference proteome</keyword>
<keyword evidence="4" id="KW-1003">Cell membrane</keyword>
<dbReference type="FunFam" id="1.10.3470.10:FF:000001">
    <property type="entry name" value="Vitamin B12 ABC transporter permease BtuC"/>
    <property type="match status" value="1"/>
</dbReference>
<dbReference type="GO" id="GO:0033214">
    <property type="term" value="P:siderophore-iron import into cell"/>
    <property type="evidence" value="ECO:0007669"/>
    <property type="project" value="TreeGrafter"/>
</dbReference>
<feature type="transmembrane region" description="Helical" evidence="8">
    <location>
        <begin position="108"/>
        <end position="128"/>
    </location>
</feature>
<sequence length="324" mass="33116">MTIFLGLLLAVLAFASFAIGPAALPVDQLLSAWWRADGSPEALIAWQIRLPRALLGAAVGMVLGLAGANLQGYMRNPLAEPSLIGASSSAALGAVLVIYFGVSAAWAPALPIAGMTGALVAIFVVQALAGQGANVLTLILAGVAINTLAGAMTALALNLAPNPHAVVEITFWLLGSLTDRSLDQVLIAAPFMAAGAALLLLNGRGLDALGLGERTAASLGVDLRWLRWRVIVGTGLAVGAAVSVAGSIGFIGLVVPHLLRPLLGHMPGRLLLPSAFAGGALLLTADIAVRWIPTNVELKLGVLTGLIGAPFFLVLLLKTRANLR</sequence>
<evidence type="ECO:0000313" key="10">
    <source>
        <dbReference type="Proteomes" id="UP000278222"/>
    </source>
</evidence>
<dbReference type="InterPro" id="IPR037294">
    <property type="entry name" value="ABC_BtuC-like"/>
</dbReference>
<reference evidence="9 10" key="1">
    <citation type="submission" date="2018-11" db="EMBL/GenBank/DDBJ databases">
        <title>Genomic Encyclopedia of Type Strains, Phase IV (KMG-IV): sequencing the most valuable type-strain genomes for metagenomic binning, comparative biology and taxonomic classification.</title>
        <authorList>
            <person name="Goeker M."/>
        </authorList>
    </citation>
    <scope>NUCLEOTIDE SEQUENCE [LARGE SCALE GENOMIC DNA]</scope>
    <source>
        <strain evidence="9 10">DSM 5900</strain>
    </source>
</reference>
<evidence type="ECO:0000256" key="2">
    <source>
        <dbReference type="ARBA" id="ARBA00007935"/>
    </source>
</evidence>
<keyword evidence="7 8" id="KW-0472">Membrane</keyword>
<dbReference type="AlphaFoldDB" id="A0A3N1M6L9"/>
<feature type="transmembrane region" description="Helical" evidence="8">
    <location>
        <begin position="226"/>
        <end position="259"/>
    </location>
</feature>
<protein>
    <submittedName>
        <fullName evidence="9">Iron complex transport system permease protein</fullName>
    </submittedName>
</protein>
<dbReference type="Gene3D" id="1.10.3470.10">
    <property type="entry name" value="ABC transporter involved in vitamin B12 uptake, BtuC"/>
    <property type="match status" value="1"/>
</dbReference>
<accession>A0A3N1M6L9</accession>
<feature type="transmembrane region" description="Helical" evidence="8">
    <location>
        <begin position="298"/>
        <end position="317"/>
    </location>
</feature>
<dbReference type="GO" id="GO:0005886">
    <property type="term" value="C:plasma membrane"/>
    <property type="evidence" value="ECO:0007669"/>
    <property type="project" value="UniProtKB-SubCell"/>
</dbReference>
<comment type="caution">
    <text evidence="9">The sequence shown here is derived from an EMBL/GenBank/DDBJ whole genome shotgun (WGS) entry which is preliminary data.</text>
</comment>
<keyword evidence="6 8" id="KW-1133">Transmembrane helix</keyword>
<evidence type="ECO:0000256" key="8">
    <source>
        <dbReference type="SAM" id="Phobius"/>
    </source>
</evidence>
<evidence type="ECO:0000256" key="3">
    <source>
        <dbReference type="ARBA" id="ARBA00022448"/>
    </source>
</evidence>
<keyword evidence="5 8" id="KW-0812">Transmembrane</keyword>
<comment type="similarity">
    <text evidence="2">Belongs to the binding-protein-dependent transport system permease family. FecCD subfamily.</text>
</comment>
<dbReference type="Proteomes" id="UP000278222">
    <property type="component" value="Unassembled WGS sequence"/>
</dbReference>
<dbReference type="RefSeq" id="WP_123688237.1">
    <property type="nucleotide sequence ID" value="NZ_AP019700.1"/>
</dbReference>
<gene>
    <name evidence="9" type="ORF">EDC65_0661</name>
</gene>
<feature type="transmembrane region" description="Helical" evidence="8">
    <location>
        <begin position="49"/>
        <end position="70"/>
    </location>
</feature>
<dbReference type="EMBL" id="RJKX01000011">
    <property type="protein sequence ID" value="ROQ01482.1"/>
    <property type="molecule type" value="Genomic_DNA"/>
</dbReference>
<feature type="transmembrane region" description="Helical" evidence="8">
    <location>
        <begin position="82"/>
        <end position="102"/>
    </location>
</feature>
<name>A0A3N1M6L9_9PROT</name>
<proteinExistence type="inferred from homology"/>
<dbReference type="OrthoDB" id="9811975at2"/>
<feature type="transmembrane region" description="Helical" evidence="8">
    <location>
        <begin position="135"/>
        <end position="156"/>
    </location>
</feature>
<feature type="transmembrane region" description="Helical" evidence="8">
    <location>
        <begin position="185"/>
        <end position="206"/>
    </location>
</feature>
<evidence type="ECO:0000256" key="7">
    <source>
        <dbReference type="ARBA" id="ARBA00023136"/>
    </source>
</evidence>
<dbReference type="InterPro" id="IPR000522">
    <property type="entry name" value="ABC_transptr_permease_BtuC"/>
</dbReference>
<evidence type="ECO:0000256" key="4">
    <source>
        <dbReference type="ARBA" id="ARBA00022475"/>
    </source>
</evidence>
<evidence type="ECO:0000256" key="6">
    <source>
        <dbReference type="ARBA" id="ARBA00022989"/>
    </source>
</evidence>
<feature type="transmembrane region" description="Helical" evidence="8">
    <location>
        <begin position="271"/>
        <end position="292"/>
    </location>
</feature>
<evidence type="ECO:0000256" key="1">
    <source>
        <dbReference type="ARBA" id="ARBA00004651"/>
    </source>
</evidence>
<keyword evidence="3" id="KW-0813">Transport</keyword>
<evidence type="ECO:0000313" key="9">
    <source>
        <dbReference type="EMBL" id="ROQ01482.1"/>
    </source>
</evidence>
<organism evidence="9 10">
    <name type="scientific">Stella humosa</name>
    <dbReference type="NCBI Taxonomy" id="94"/>
    <lineage>
        <taxon>Bacteria</taxon>
        <taxon>Pseudomonadati</taxon>
        <taxon>Pseudomonadota</taxon>
        <taxon>Alphaproteobacteria</taxon>
        <taxon>Rhodospirillales</taxon>
        <taxon>Stellaceae</taxon>
        <taxon>Stella</taxon>
    </lineage>
</organism>
<dbReference type="PANTHER" id="PTHR30472">
    <property type="entry name" value="FERRIC ENTEROBACTIN TRANSPORT SYSTEM PERMEASE PROTEIN"/>
    <property type="match status" value="1"/>
</dbReference>
<dbReference type="CDD" id="cd06550">
    <property type="entry name" value="TM_ABC_iron-siderophores_like"/>
    <property type="match status" value="1"/>
</dbReference>
<dbReference type="PANTHER" id="PTHR30472:SF25">
    <property type="entry name" value="ABC TRANSPORTER PERMEASE PROTEIN MJ0876-RELATED"/>
    <property type="match status" value="1"/>
</dbReference>
<evidence type="ECO:0000256" key="5">
    <source>
        <dbReference type="ARBA" id="ARBA00022692"/>
    </source>
</evidence>
<dbReference type="Pfam" id="PF01032">
    <property type="entry name" value="FecCD"/>
    <property type="match status" value="1"/>
</dbReference>
<dbReference type="GO" id="GO:0022857">
    <property type="term" value="F:transmembrane transporter activity"/>
    <property type="evidence" value="ECO:0007669"/>
    <property type="project" value="InterPro"/>
</dbReference>
<dbReference type="SUPFAM" id="SSF81345">
    <property type="entry name" value="ABC transporter involved in vitamin B12 uptake, BtuC"/>
    <property type="match status" value="1"/>
</dbReference>